<sequence>MVDKNSIDIAVNSITGCIITLTDNSISKTSENIPKLCKPWWNAECETCQKALEKAWHKAIVIPIPKPGKDKQDPNNYRPIALTRCLDKLLERMVGARLMHVLETSEWFTPSKSGFRKRRAKHNCTVSERARRAGITPPFRKNHNVILGDWPVERADLKRDKKGLGCEGEIDVCCSGDRNQRGLVKIFGSGLAVIPRGIANFCAFADKPGPRA</sequence>
<name>A0A4Y2IXZ8_ARAVE</name>
<comment type="caution">
    <text evidence="1">The sequence shown here is derived from an EMBL/GenBank/DDBJ whole genome shotgun (WGS) entry which is preliminary data.</text>
</comment>
<accession>A0A4Y2IXZ8</accession>
<dbReference type="AlphaFoldDB" id="A0A4Y2IXZ8"/>
<reference evidence="1 2" key="1">
    <citation type="journal article" date="2019" name="Sci. Rep.">
        <title>Orb-weaving spider Araneus ventricosus genome elucidates the spidroin gene catalogue.</title>
        <authorList>
            <person name="Kono N."/>
            <person name="Nakamura H."/>
            <person name="Ohtoshi R."/>
            <person name="Moran D.A.P."/>
            <person name="Shinohara A."/>
            <person name="Yoshida Y."/>
            <person name="Fujiwara M."/>
            <person name="Mori M."/>
            <person name="Tomita M."/>
            <person name="Arakawa K."/>
        </authorList>
    </citation>
    <scope>NUCLEOTIDE SEQUENCE [LARGE SCALE GENOMIC DNA]</scope>
</reference>
<dbReference type="EMBL" id="BGPR01003035">
    <property type="protein sequence ID" value="GBM82811.1"/>
    <property type="molecule type" value="Genomic_DNA"/>
</dbReference>
<organism evidence="1 2">
    <name type="scientific">Araneus ventricosus</name>
    <name type="common">Orbweaver spider</name>
    <name type="synonym">Epeira ventricosa</name>
    <dbReference type="NCBI Taxonomy" id="182803"/>
    <lineage>
        <taxon>Eukaryota</taxon>
        <taxon>Metazoa</taxon>
        <taxon>Ecdysozoa</taxon>
        <taxon>Arthropoda</taxon>
        <taxon>Chelicerata</taxon>
        <taxon>Arachnida</taxon>
        <taxon>Araneae</taxon>
        <taxon>Araneomorphae</taxon>
        <taxon>Entelegynae</taxon>
        <taxon>Araneoidea</taxon>
        <taxon>Araneidae</taxon>
        <taxon>Araneus</taxon>
    </lineage>
</organism>
<proteinExistence type="predicted"/>
<gene>
    <name evidence="1" type="ORF">AVEN_139455_1</name>
</gene>
<evidence type="ECO:0000313" key="2">
    <source>
        <dbReference type="Proteomes" id="UP000499080"/>
    </source>
</evidence>
<protein>
    <recommendedName>
        <fullName evidence="3">Reverse transcriptase domain-containing protein</fullName>
    </recommendedName>
</protein>
<dbReference type="PANTHER" id="PTHR36688:SF1">
    <property type="entry name" value="ENDONUCLEASE_EXONUCLEASE_PHOSPHATASE DOMAIN-CONTAINING PROTEIN"/>
    <property type="match status" value="1"/>
</dbReference>
<keyword evidence="2" id="KW-1185">Reference proteome</keyword>
<evidence type="ECO:0000313" key="1">
    <source>
        <dbReference type="EMBL" id="GBM82811.1"/>
    </source>
</evidence>
<dbReference type="InterPro" id="IPR052560">
    <property type="entry name" value="RdDP_mobile_element"/>
</dbReference>
<dbReference type="PANTHER" id="PTHR36688">
    <property type="entry name" value="ENDO/EXONUCLEASE/PHOSPHATASE DOMAIN-CONTAINING PROTEIN"/>
    <property type="match status" value="1"/>
</dbReference>
<evidence type="ECO:0008006" key="3">
    <source>
        <dbReference type="Google" id="ProtNLM"/>
    </source>
</evidence>
<dbReference type="Proteomes" id="UP000499080">
    <property type="component" value="Unassembled WGS sequence"/>
</dbReference>